<sequence>MGFSASRRRFLFGLFPDSLSGVLLTQEEIGGEESCKYYGEIE</sequence>
<dbReference type="EMBL" id="AFZX01000136">
    <property type="protein sequence ID" value="EHL04321.1"/>
    <property type="molecule type" value="Genomic_DNA"/>
</dbReference>
<dbReference type="AlphaFoldDB" id="G9XVK2"/>
<reference evidence="1 2" key="1">
    <citation type="submission" date="2011-08" db="EMBL/GenBank/DDBJ databases">
        <authorList>
            <person name="Weinstock G."/>
            <person name="Sodergren E."/>
            <person name="Clifton S."/>
            <person name="Fulton L."/>
            <person name="Fulton B."/>
            <person name="Courtney L."/>
            <person name="Fronick C."/>
            <person name="Harrison M."/>
            <person name="Strong C."/>
            <person name="Farmer C."/>
            <person name="Delahaunty K."/>
            <person name="Markovic C."/>
            <person name="Hall O."/>
            <person name="Minx P."/>
            <person name="Tomlinson C."/>
            <person name="Mitreva M."/>
            <person name="Hou S."/>
            <person name="Chen J."/>
            <person name="Wollam A."/>
            <person name="Pepin K.H."/>
            <person name="Johnson M."/>
            <person name="Bhonagiri V."/>
            <person name="Zhang X."/>
            <person name="Suruliraj S."/>
            <person name="Warren W."/>
            <person name="Chinwalla A."/>
            <person name="Mardis E.R."/>
            <person name="Wilson R.K."/>
        </authorList>
    </citation>
    <scope>NUCLEOTIDE SEQUENCE [LARGE SCALE GENOMIC DNA]</scope>
    <source>
        <strain evidence="1 2">DP7</strain>
    </source>
</reference>
<name>G9XVK2_DESHA</name>
<gene>
    <name evidence="1" type="ORF">HMPREF0322_05015</name>
</gene>
<proteinExistence type="predicted"/>
<protein>
    <submittedName>
        <fullName evidence="1">Uncharacterized protein</fullName>
    </submittedName>
</protein>
<evidence type="ECO:0000313" key="1">
    <source>
        <dbReference type="EMBL" id="EHL04321.1"/>
    </source>
</evidence>
<evidence type="ECO:0000313" key="2">
    <source>
        <dbReference type="Proteomes" id="UP000004416"/>
    </source>
</evidence>
<organism evidence="1 2">
    <name type="scientific">Desulfitobacterium hafniense DP7</name>
    <dbReference type="NCBI Taxonomy" id="537010"/>
    <lineage>
        <taxon>Bacteria</taxon>
        <taxon>Bacillati</taxon>
        <taxon>Bacillota</taxon>
        <taxon>Clostridia</taxon>
        <taxon>Eubacteriales</taxon>
        <taxon>Desulfitobacteriaceae</taxon>
        <taxon>Desulfitobacterium</taxon>
    </lineage>
</organism>
<dbReference type="PATRIC" id="fig|537010.4.peg.4670"/>
<accession>G9XVK2</accession>
<dbReference type="HOGENOM" id="CLU_3250476_0_0_9"/>
<dbReference type="Proteomes" id="UP000004416">
    <property type="component" value="Unassembled WGS sequence"/>
</dbReference>
<comment type="caution">
    <text evidence="1">The sequence shown here is derived from an EMBL/GenBank/DDBJ whole genome shotgun (WGS) entry which is preliminary data.</text>
</comment>